<dbReference type="AlphaFoldDB" id="X8E5P1"/>
<organism evidence="1">
    <name type="scientific">Mycobacterium xenopi 4042</name>
    <dbReference type="NCBI Taxonomy" id="1299334"/>
    <lineage>
        <taxon>Bacteria</taxon>
        <taxon>Bacillati</taxon>
        <taxon>Actinomycetota</taxon>
        <taxon>Actinomycetes</taxon>
        <taxon>Mycobacteriales</taxon>
        <taxon>Mycobacteriaceae</taxon>
        <taxon>Mycobacterium</taxon>
    </lineage>
</organism>
<dbReference type="EMBL" id="JAOB01000007">
    <property type="protein sequence ID" value="EUA76222.1"/>
    <property type="molecule type" value="Genomic_DNA"/>
</dbReference>
<name>X8E5P1_MYCXE</name>
<comment type="caution">
    <text evidence="1">The sequence shown here is derived from an EMBL/GenBank/DDBJ whole genome shotgun (WGS) entry which is preliminary data.</text>
</comment>
<accession>X8E5P1</accession>
<evidence type="ECO:0000313" key="1">
    <source>
        <dbReference type="EMBL" id="EUA76222.1"/>
    </source>
</evidence>
<proteinExistence type="predicted"/>
<sequence>MELVLAGGRAAGVDVQIPDGSGCPWRDVLAAVRRRPRRSGSVRCGRLGAR</sequence>
<gene>
    <name evidence="1" type="ORF">I553_9262</name>
</gene>
<reference evidence="1" key="1">
    <citation type="submission" date="2014-01" db="EMBL/GenBank/DDBJ databases">
        <authorList>
            <person name="Brown-Elliot B."/>
            <person name="Wallace R."/>
            <person name="Lenaerts A."/>
            <person name="Ordway D."/>
            <person name="DeGroote M.A."/>
            <person name="Parker T."/>
            <person name="Sizemore C."/>
            <person name="Tallon L.J."/>
            <person name="Sadzewicz L.K."/>
            <person name="Sengamalay N."/>
            <person name="Fraser C.M."/>
            <person name="Hine E."/>
            <person name="Shefchek K.A."/>
            <person name="Das S.P."/>
            <person name="Tettelin H."/>
        </authorList>
    </citation>
    <scope>NUCLEOTIDE SEQUENCE [LARGE SCALE GENOMIC DNA]</scope>
    <source>
        <strain evidence="1">4042</strain>
    </source>
</reference>
<protein>
    <submittedName>
        <fullName evidence="1">Uncharacterized protein</fullName>
    </submittedName>
</protein>